<dbReference type="Pfam" id="PF14732">
    <property type="entry name" value="UAE_UbL"/>
    <property type="match status" value="1"/>
</dbReference>
<evidence type="ECO:0000256" key="1">
    <source>
        <dbReference type="ARBA" id="ARBA00022741"/>
    </source>
</evidence>
<comment type="subunit">
    <text evidence="4">Heterodimer.</text>
</comment>
<feature type="binding site" evidence="6">
    <location>
        <begin position="64"/>
        <end position="67"/>
    </location>
    <ligand>
        <name>ATP</name>
        <dbReference type="ChEBI" id="CHEBI:30616"/>
    </ligand>
</feature>
<feature type="binding site" evidence="7">
    <location>
        <position position="435"/>
    </location>
    <ligand>
        <name>Zn(2+)</name>
        <dbReference type="ChEBI" id="CHEBI:29105"/>
    </ligand>
</feature>
<dbReference type="EMBL" id="FJOG01000002">
    <property type="protein sequence ID" value="CZR51897.1"/>
    <property type="molecule type" value="Genomic_DNA"/>
</dbReference>
<dbReference type="PANTHER" id="PTHR10953:SF5">
    <property type="entry name" value="SUMO-ACTIVATING ENZYME SUBUNIT 2"/>
    <property type="match status" value="1"/>
</dbReference>
<dbReference type="GO" id="GO:0005524">
    <property type="term" value="F:ATP binding"/>
    <property type="evidence" value="ECO:0007669"/>
    <property type="project" value="UniProtKB-UniRule"/>
</dbReference>
<dbReference type="SUPFAM" id="SSF69572">
    <property type="entry name" value="Activating enzymes of the ubiquitin-like proteins"/>
    <property type="match status" value="1"/>
</dbReference>
<comment type="pathway">
    <text evidence="4">Protein modification; protein sumoylation.</text>
</comment>
<dbReference type="InterPro" id="IPR035985">
    <property type="entry name" value="Ubiquitin-activating_enz"/>
</dbReference>
<evidence type="ECO:0000256" key="2">
    <source>
        <dbReference type="ARBA" id="ARBA00022786"/>
    </source>
</evidence>
<evidence type="ECO:0000256" key="8">
    <source>
        <dbReference type="PROSITE-ProRule" id="PRU10132"/>
    </source>
</evidence>
<evidence type="ECO:0000313" key="13">
    <source>
        <dbReference type="EMBL" id="CZR51897.1"/>
    </source>
</evidence>
<protein>
    <recommendedName>
        <fullName evidence="4">Ubiquitin-activating enzyme E1-like</fullName>
    </recommendedName>
</protein>
<dbReference type="STRING" id="576137.A0A1L7WGN4"/>
<dbReference type="InterPro" id="IPR023318">
    <property type="entry name" value="Ub_act_enz_dom_a_sf"/>
</dbReference>
<feature type="compositionally biased region" description="Polar residues" evidence="10">
    <location>
        <begin position="566"/>
        <end position="576"/>
    </location>
</feature>
<feature type="domain" description="THIF-type NAD/FAD binding fold" evidence="11">
    <location>
        <begin position="13"/>
        <end position="436"/>
    </location>
</feature>
<evidence type="ECO:0000259" key="12">
    <source>
        <dbReference type="Pfam" id="PF14732"/>
    </source>
</evidence>
<comment type="similarity">
    <text evidence="4">Belongs to the ubiquitin-activating E1 family.</text>
</comment>
<dbReference type="GO" id="GO:0016925">
    <property type="term" value="P:protein sumoylation"/>
    <property type="evidence" value="ECO:0007669"/>
    <property type="project" value="UniProtKB-UniRule"/>
</dbReference>
<dbReference type="PROSITE" id="PS00865">
    <property type="entry name" value="UBIQUITIN_ACTIVAT_2"/>
    <property type="match status" value="1"/>
</dbReference>
<evidence type="ECO:0000256" key="3">
    <source>
        <dbReference type="ARBA" id="ARBA00022840"/>
    </source>
</evidence>
<feature type="binding site" evidence="6">
    <location>
        <position position="56"/>
    </location>
    <ligand>
        <name>ATP</name>
        <dbReference type="ChEBI" id="CHEBI:30616"/>
    </ligand>
</feature>
<gene>
    <name evidence="13" type="ORF">PAC_01774</name>
</gene>
<dbReference type="Pfam" id="PF00899">
    <property type="entry name" value="ThiF"/>
    <property type="match status" value="1"/>
</dbReference>
<dbReference type="Proteomes" id="UP000184330">
    <property type="component" value="Unassembled WGS sequence"/>
</dbReference>
<evidence type="ECO:0000256" key="10">
    <source>
        <dbReference type="SAM" id="MobiDB-lite"/>
    </source>
</evidence>
<dbReference type="AlphaFoldDB" id="A0A1L7WGN4"/>
<evidence type="ECO:0000313" key="14">
    <source>
        <dbReference type="Proteomes" id="UP000184330"/>
    </source>
</evidence>
<dbReference type="InterPro" id="IPR045886">
    <property type="entry name" value="ThiF/MoeB/HesA"/>
</dbReference>
<evidence type="ECO:0000256" key="5">
    <source>
        <dbReference type="PIRSR" id="PIRSR039133-1"/>
    </source>
</evidence>
<evidence type="ECO:0000256" key="6">
    <source>
        <dbReference type="PIRSR" id="PIRSR039133-2"/>
    </source>
</evidence>
<name>A0A1L7WGN4_9HELO</name>
<dbReference type="InterPro" id="IPR028077">
    <property type="entry name" value="UAE_UbL_dom"/>
</dbReference>
<feature type="active site" description="Glycyl thioester intermediate" evidence="5 8">
    <location>
        <position position="181"/>
    </location>
</feature>
<dbReference type="GO" id="GO:0005737">
    <property type="term" value="C:cytoplasm"/>
    <property type="evidence" value="ECO:0007669"/>
    <property type="project" value="TreeGrafter"/>
</dbReference>
<dbReference type="Gene3D" id="3.40.50.720">
    <property type="entry name" value="NAD(P)-binding Rossmann-like Domain"/>
    <property type="match status" value="1"/>
</dbReference>
<dbReference type="FunFam" id="3.40.50.720:FF:000618">
    <property type="entry name" value="SUMO-activating enzyme subunit 2"/>
    <property type="match status" value="1"/>
</dbReference>
<dbReference type="Gene3D" id="3.10.290.20">
    <property type="entry name" value="Ubiquitin-like 2 activating enzyme e1b. Chain: B, domain 3"/>
    <property type="match status" value="1"/>
</dbReference>
<proteinExistence type="inferred from homology"/>
<feature type="binding site" evidence="7">
    <location>
        <position position="438"/>
    </location>
    <ligand>
        <name>Zn(2+)</name>
        <dbReference type="ChEBI" id="CHEBI:29105"/>
    </ligand>
</feature>
<keyword evidence="4 7" id="KW-0479">Metal-binding</keyword>
<dbReference type="GO" id="GO:0019948">
    <property type="term" value="F:SUMO activating enzyme activity"/>
    <property type="evidence" value="ECO:0007669"/>
    <property type="project" value="UniProtKB-UniRule"/>
</dbReference>
<dbReference type="InterPro" id="IPR033127">
    <property type="entry name" value="UBQ-activ_enz_E1_Cys_AS"/>
</dbReference>
<dbReference type="InterPro" id="IPR030661">
    <property type="entry name" value="Uba2"/>
</dbReference>
<dbReference type="PIRSF" id="PIRSF039133">
    <property type="entry name" value="SUMO_E1B"/>
    <property type="match status" value="1"/>
</dbReference>
<keyword evidence="14" id="KW-1185">Reference proteome</keyword>
<feature type="binding site" evidence="6">
    <location>
        <begin position="125"/>
        <end position="130"/>
    </location>
    <ligand>
        <name>ATP</name>
        <dbReference type="ChEBI" id="CHEBI:30616"/>
    </ligand>
</feature>
<dbReference type="Gene3D" id="1.10.10.520">
    <property type="entry name" value="Ubiquitin activating enzymes (Uba3). Chain: B, domain 2"/>
    <property type="match status" value="2"/>
</dbReference>
<sequence>MATAMKRDQFNTQSLGVPLNTMVKEARILMVGAGGIGCELLKNLVLAGFGEIHIVDLDTIDLSNLNRQFLFRHEHIKKSKALVAKDAAHKFNPNVKLEAYMANIKDSQFNVDWFKGFTMIFNALDNLDARRHVNKMCIAAGIPLIESGTTGFNGQVQVIKKGVSACYDCTPKETPKSFPVCTIRSTPSQPIHCIVWGKSYLLSEIFGASEDDSPEMDHSEDSENAEEIEKLRQEAQALKKIREAMGTESFAQLLFDKVYKDDVIRLRSMEEMWKTRRPPESLDENAEEIEKLRQEAQALKKIREAMGTESFAQLLFDKVYKDDVIRLRSMEEMWKTRRPPESLEYATVIFVTAGANLRSIVFGIETKSRFDIKQMAGNIIPAIATTNAIVAGLCVLQSFKVLRGEFSSTKETFLTPFAQERLLASDKSRPPNPDCPVCSVAQTRVLVDMSRATLGDLVEDFLKMELGYGEEIVVNHGNNLLYDVDETENLGKKLSELGIKGDSFLTIVDEDEEHENGPRVNLILNVQESASPEEKPIKSLDIAPATNGEVPGSPIPRRKKEVKEGPQSNGHSTNGPSAPVNGGSATKRTATEAFENGDETPSAKKAKTLSNGADNEVIEIIDNDGSILIEDD</sequence>
<feature type="coiled-coil region" evidence="9">
    <location>
        <begin position="282"/>
        <end position="309"/>
    </location>
</feature>
<keyword evidence="3 4" id="KW-0067">ATP-binding</keyword>
<feature type="binding site" evidence="7">
    <location>
        <position position="169"/>
    </location>
    <ligand>
        <name>Zn(2+)</name>
        <dbReference type="ChEBI" id="CHEBI:29105"/>
    </ligand>
</feature>
<dbReference type="OrthoDB" id="10255449at2759"/>
<feature type="region of interest" description="Disordered" evidence="10">
    <location>
        <begin position="529"/>
        <end position="613"/>
    </location>
</feature>
<dbReference type="GO" id="GO:0031510">
    <property type="term" value="C:SUMO activating enzyme complex"/>
    <property type="evidence" value="ECO:0007669"/>
    <property type="project" value="UniProtKB-UniRule"/>
</dbReference>
<dbReference type="CDD" id="cd01489">
    <property type="entry name" value="Uba2_SUMO"/>
    <property type="match status" value="1"/>
</dbReference>
<dbReference type="UniPathway" id="UPA00886"/>
<keyword evidence="1 4" id="KW-0547">Nucleotide-binding</keyword>
<organism evidence="13 14">
    <name type="scientific">Phialocephala subalpina</name>
    <dbReference type="NCBI Taxonomy" id="576137"/>
    <lineage>
        <taxon>Eukaryota</taxon>
        <taxon>Fungi</taxon>
        <taxon>Dikarya</taxon>
        <taxon>Ascomycota</taxon>
        <taxon>Pezizomycotina</taxon>
        <taxon>Leotiomycetes</taxon>
        <taxon>Helotiales</taxon>
        <taxon>Mollisiaceae</taxon>
        <taxon>Phialocephala</taxon>
        <taxon>Phialocephala fortinii species complex</taxon>
    </lineage>
</organism>
<feature type="binding site" evidence="6">
    <location>
        <position position="80"/>
    </location>
    <ligand>
        <name>ATP</name>
        <dbReference type="ChEBI" id="CHEBI:30616"/>
    </ligand>
</feature>
<keyword evidence="4 7" id="KW-0862">Zinc</keyword>
<dbReference type="PANTHER" id="PTHR10953">
    <property type="entry name" value="UBIQUITIN-ACTIVATING ENZYME E1"/>
    <property type="match status" value="1"/>
</dbReference>
<evidence type="ECO:0000256" key="4">
    <source>
        <dbReference type="PIRNR" id="PIRNR039133"/>
    </source>
</evidence>
<keyword evidence="9" id="KW-0175">Coiled coil</keyword>
<keyword evidence="2 4" id="KW-0833">Ubl conjugation pathway</keyword>
<accession>A0A1L7WGN4</accession>
<evidence type="ECO:0000256" key="7">
    <source>
        <dbReference type="PIRSR" id="PIRSR039133-3"/>
    </source>
</evidence>
<reference evidence="13 14" key="1">
    <citation type="submission" date="2016-03" db="EMBL/GenBank/DDBJ databases">
        <authorList>
            <person name="Ploux O."/>
        </authorList>
    </citation>
    <scope>NUCLEOTIDE SEQUENCE [LARGE SCALE GENOMIC DNA]</scope>
    <source>
        <strain evidence="13 14">UAMH 11012</strain>
    </source>
</reference>
<feature type="binding site" evidence="6">
    <location>
        <begin position="32"/>
        <end position="37"/>
    </location>
    <ligand>
        <name>ATP</name>
        <dbReference type="ChEBI" id="CHEBI:30616"/>
    </ligand>
</feature>
<dbReference type="InterPro" id="IPR000594">
    <property type="entry name" value="ThiF_NAD_FAD-bd"/>
</dbReference>
<feature type="domain" description="Ubiquitin/SUMO-activating enzyme ubiquitin-like" evidence="12">
    <location>
        <begin position="446"/>
        <end position="529"/>
    </location>
</feature>
<dbReference type="GO" id="GO:0046872">
    <property type="term" value="F:metal ion binding"/>
    <property type="evidence" value="ECO:0007669"/>
    <property type="project" value="UniProtKB-KW"/>
</dbReference>
<feature type="binding site" evidence="7">
    <location>
        <position position="166"/>
    </location>
    <ligand>
        <name>Zn(2+)</name>
        <dbReference type="ChEBI" id="CHEBI:29105"/>
    </ligand>
</feature>
<evidence type="ECO:0000256" key="9">
    <source>
        <dbReference type="SAM" id="Coils"/>
    </source>
</evidence>
<evidence type="ECO:0000259" key="11">
    <source>
        <dbReference type="Pfam" id="PF00899"/>
    </source>
</evidence>